<keyword evidence="2" id="KW-0699">rRNA-binding</keyword>
<evidence type="ECO:0000313" key="13">
    <source>
        <dbReference type="Proteomes" id="UP000316080"/>
    </source>
</evidence>
<dbReference type="GO" id="GO:0019843">
    <property type="term" value="F:rRNA binding"/>
    <property type="evidence" value="ECO:0007669"/>
    <property type="project" value="UniProtKB-KW"/>
</dbReference>
<reference evidence="11 13" key="2">
    <citation type="journal article" date="2019" name="Nat. Microbiol.">
        <title>Wide diversity of methane and short-chain alkane metabolisms in uncultured archaea.</title>
        <authorList>
            <person name="Borrel G."/>
            <person name="Adam P.S."/>
            <person name="McKay L.J."/>
            <person name="Chen L.X."/>
            <person name="Sierra-Garcia I.N."/>
            <person name="Sieber C.M."/>
            <person name="Letourneur Q."/>
            <person name="Ghozlane A."/>
            <person name="Andersen G.L."/>
            <person name="Li W.J."/>
            <person name="Hallam S.J."/>
            <person name="Muyzer G."/>
            <person name="de Oliveira V.M."/>
            <person name="Inskeep W.P."/>
            <person name="Banfield J.F."/>
            <person name="Gribaldo S."/>
        </authorList>
    </citation>
    <scope>NUCLEOTIDE SEQUENCE [LARGE SCALE GENOMIC DNA]</scope>
    <source>
        <strain evidence="11">Verst-YHS</strain>
    </source>
</reference>
<proteinExistence type="inferred from homology"/>
<dbReference type="Pfam" id="PF00900">
    <property type="entry name" value="Ribosomal_S4e"/>
    <property type="match status" value="1"/>
</dbReference>
<dbReference type="InterPro" id="IPR013845">
    <property type="entry name" value="Ribosomal_eS4_central_region"/>
</dbReference>
<accession>A0A523BBS3</accession>
<dbReference type="Gene3D" id="2.30.30.30">
    <property type="match status" value="1"/>
</dbReference>
<dbReference type="NCBIfam" id="NF003312">
    <property type="entry name" value="PRK04313.1"/>
    <property type="match status" value="1"/>
</dbReference>
<dbReference type="InterPro" id="IPR000876">
    <property type="entry name" value="Ribosomal_eS4"/>
</dbReference>
<dbReference type="EMBL" id="QNVI01000052">
    <property type="protein sequence ID" value="TDA38399.1"/>
    <property type="molecule type" value="Genomic_DNA"/>
</dbReference>
<dbReference type="AlphaFoldDB" id="A0A523BBS3"/>
<dbReference type="Pfam" id="PF01479">
    <property type="entry name" value="S4"/>
    <property type="match status" value="1"/>
</dbReference>
<evidence type="ECO:0000256" key="4">
    <source>
        <dbReference type="ARBA" id="ARBA00022980"/>
    </source>
</evidence>
<evidence type="ECO:0000256" key="5">
    <source>
        <dbReference type="ARBA" id="ARBA00023274"/>
    </source>
</evidence>
<gene>
    <name evidence="7" type="primary">rps4e</name>
    <name evidence="12" type="ORF">DSO09_04405</name>
    <name evidence="11" type="ORF">EF809_05410</name>
</gene>
<sequence length="244" mass="27759">MKKHLKTYPSPRFWHIKIKESEFTIRPSPGPHPLKLCIPLGIIVRDILKYALTLSEAKKILSERKIMVDGKVRTDHKFPVGLMDVIHVIPSDEYFRVLPHPVKILALSRIPPEEASYKLVRIIGKRTVKGGHIQLNFHDGRCHVIKLEDPFNHDISYKIFDVMKISLPEAEIIEYIPLDKDSFVSIIGGSNIGKYGKVLESPKTRNPEQLVKVAFDGSEKSIILKYLFPIGKESPVIKIDGEVL</sequence>
<evidence type="ECO:0000313" key="14">
    <source>
        <dbReference type="Proteomes" id="UP000317265"/>
    </source>
</evidence>
<evidence type="ECO:0000259" key="10">
    <source>
        <dbReference type="Pfam" id="PF08071"/>
    </source>
</evidence>
<name>A0A523BBS3_9CREN</name>
<protein>
    <recommendedName>
        <fullName evidence="6 7">Small ribosomal subunit protein eS4</fullName>
    </recommendedName>
</protein>
<evidence type="ECO:0000256" key="2">
    <source>
        <dbReference type="ARBA" id="ARBA00022730"/>
    </source>
</evidence>
<dbReference type="Pfam" id="PF08071">
    <property type="entry name" value="RS4NT"/>
    <property type="match status" value="1"/>
</dbReference>
<dbReference type="PANTHER" id="PTHR11581:SF0">
    <property type="entry name" value="SMALL RIBOSOMAL SUBUNIT PROTEIN ES4"/>
    <property type="match status" value="1"/>
</dbReference>
<dbReference type="Proteomes" id="UP000317265">
    <property type="component" value="Unassembled WGS sequence"/>
</dbReference>
<evidence type="ECO:0000256" key="7">
    <source>
        <dbReference type="HAMAP-Rule" id="MF_00485"/>
    </source>
</evidence>
<comment type="similarity">
    <text evidence="1 7">Belongs to the eukaryotic ribosomal protein eS4 family.</text>
</comment>
<evidence type="ECO:0000256" key="1">
    <source>
        <dbReference type="ARBA" id="ARBA00007500"/>
    </source>
</evidence>
<evidence type="ECO:0000256" key="6">
    <source>
        <dbReference type="ARBA" id="ARBA00035272"/>
    </source>
</evidence>
<evidence type="ECO:0000256" key="3">
    <source>
        <dbReference type="ARBA" id="ARBA00022884"/>
    </source>
</evidence>
<dbReference type="CDD" id="cd00165">
    <property type="entry name" value="S4"/>
    <property type="match status" value="1"/>
</dbReference>
<evidence type="ECO:0000313" key="12">
    <source>
        <dbReference type="EMBL" id="TDA38399.1"/>
    </source>
</evidence>
<dbReference type="InterPro" id="IPR038237">
    <property type="entry name" value="Ribosomal_eS4_central_sf"/>
</dbReference>
<feature type="domain" description="RNA-binding S4" evidence="9">
    <location>
        <begin position="48"/>
        <end position="86"/>
    </location>
</feature>
<dbReference type="PROSITE" id="PS50889">
    <property type="entry name" value="S4"/>
    <property type="match status" value="1"/>
</dbReference>
<feature type="domain" description="Small ribosomal subunit protein eS4 N-terminal" evidence="10">
    <location>
        <begin position="2"/>
        <end position="34"/>
    </location>
</feature>
<evidence type="ECO:0000259" key="9">
    <source>
        <dbReference type="Pfam" id="PF01479"/>
    </source>
</evidence>
<reference evidence="12 14" key="1">
    <citation type="journal article" date="2019" name="Nat. Microbiol.">
        <title>Expanding anaerobic alkane metabolism in the domain of Archaea.</title>
        <authorList>
            <person name="Wang Y."/>
            <person name="Wegener G."/>
            <person name="Hou J."/>
            <person name="Wang F."/>
            <person name="Xiao X."/>
        </authorList>
    </citation>
    <scope>NUCLEOTIDE SEQUENCE [LARGE SCALE GENOMIC DNA]</scope>
    <source>
        <strain evidence="12">WYZ-LMO11</strain>
    </source>
</reference>
<evidence type="ECO:0000259" key="8">
    <source>
        <dbReference type="Pfam" id="PF00900"/>
    </source>
</evidence>
<keyword evidence="4 7" id="KW-0689">Ribosomal protein</keyword>
<comment type="caution">
    <text evidence="12">The sequence shown here is derived from an EMBL/GenBank/DDBJ whole genome shotgun (WGS) entry which is preliminary data.</text>
</comment>
<dbReference type="HAMAP" id="MF_00485">
    <property type="entry name" value="Ribosomal_eS4"/>
    <property type="match status" value="1"/>
</dbReference>
<dbReference type="Gene3D" id="3.10.290.10">
    <property type="entry name" value="RNA-binding S4 domain"/>
    <property type="match status" value="1"/>
</dbReference>
<keyword evidence="3 7" id="KW-0694">RNA-binding</keyword>
<dbReference type="InterPro" id="IPR013843">
    <property type="entry name" value="Ribosomal_eS4_N"/>
</dbReference>
<keyword evidence="5 7" id="KW-0687">Ribonucleoprotein</keyword>
<feature type="domain" description="Small ribosomal subunit protein eS4 central region" evidence="8">
    <location>
        <begin position="92"/>
        <end position="172"/>
    </location>
</feature>
<dbReference type="EMBL" id="RXIH01000044">
    <property type="protein sequence ID" value="RZN55398.1"/>
    <property type="molecule type" value="Genomic_DNA"/>
</dbReference>
<dbReference type="Gene3D" id="2.40.50.740">
    <property type="match status" value="1"/>
</dbReference>
<dbReference type="PIRSF" id="PIRSF002116">
    <property type="entry name" value="Ribosomal_S4"/>
    <property type="match status" value="1"/>
</dbReference>
<dbReference type="FunFam" id="3.10.290.10:FF:000002">
    <property type="entry name" value="40S ribosomal protein S4"/>
    <property type="match status" value="1"/>
</dbReference>
<dbReference type="GO" id="GO:0006412">
    <property type="term" value="P:translation"/>
    <property type="evidence" value="ECO:0007669"/>
    <property type="project" value="UniProtKB-UniRule"/>
</dbReference>
<dbReference type="InterPro" id="IPR002942">
    <property type="entry name" value="S4_RNA-bd"/>
</dbReference>
<dbReference type="InterPro" id="IPR036986">
    <property type="entry name" value="S4_RNA-bd_sf"/>
</dbReference>
<dbReference type="InterPro" id="IPR014722">
    <property type="entry name" value="Rib_uL2_dom2"/>
</dbReference>
<dbReference type="GO" id="GO:0022627">
    <property type="term" value="C:cytosolic small ribosomal subunit"/>
    <property type="evidence" value="ECO:0007669"/>
    <property type="project" value="TreeGrafter"/>
</dbReference>
<evidence type="ECO:0000313" key="11">
    <source>
        <dbReference type="EMBL" id="RZN55398.1"/>
    </source>
</evidence>
<dbReference type="GO" id="GO:0003735">
    <property type="term" value="F:structural constituent of ribosome"/>
    <property type="evidence" value="ECO:0007669"/>
    <property type="project" value="InterPro"/>
</dbReference>
<dbReference type="SUPFAM" id="SSF55174">
    <property type="entry name" value="Alpha-L RNA-binding motif"/>
    <property type="match status" value="1"/>
</dbReference>
<organism evidence="12 14">
    <name type="scientific">Thermoproteota archaeon</name>
    <dbReference type="NCBI Taxonomy" id="2056631"/>
    <lineage>
        <taxon>Archaea</taxon>
        <taxon>Thermoproteota</taxon>
    </lineage>
</organism>
<dbReference type="PANTHER" id="PTHR11581">
    <property type="entry name" value="30S/40S RIBOSOMAL PROTEIN S4"/>
    <property type="match status" value="1"/>
</dbReference>
<dbReference type="Proteomes" id="UP000316080">
    <property type="component" value="Unassembled WGS sequence"/>
</dbReference>